<dbReference type="STRING" id="408074.SAMN05660909_04865"/>
<dbReference type="InterPro" id="IPR059000">
    <property type="entry name" value="ATPase_P-type_domA"/>
</dbReference>
<dbReference type="SFLD" id="SFLDF00027">
    <property type="entry name" value="p-type_atpase"/>
    <property type="match status" value="1"/>
</dbReference>
<dbReference type="AlphaFoldDB" id="A0A1H4G3G2"/>
<proteinExistence type="inferred from homology"/>
<organism evidence="13 14">
    <name type="scientific">Chitinophaga terrae</name>
    <name type="common">ex Kim and Jung 2007</name>
    <dbReference type="NCBI Taxonomy" id="408074"/>
    <lineage>
        <taxon>Bacteria</taxon>
        <taxon>Pseudomonadati</taxon>
        <taxon>Bacteroidota</taxon>
        <taxon>Chitinophagia</taxon>
        <taxon>Chitinophagales</taxon>
        <taxon>Chitinophagaceae</taxon>
        <taxon>Chitinophaga</taxon>
    </lineage>
</organism>
<evidence type="ECO:0000256" key="3">
    <source>
        <dbReference type="ARBA" id="ARBA00022692"/>
    </source>
</evidence>
<dbReference type="RefSeq" id="WP_225889698.1">
    <property type="nucleotide sequence ID" value="NZ_BKAT01000053.1"/>
</dbReference>
<dbReference type="GO" id="GO:0016463">
    <property type="term" value="F:P-type zinc transporter activity"/>
    <property type="evidence" value="ECO:0007669"/>
    <property type="project" value="UniProtKB-EC"/>
</dbReference>
<dbReference type="Gene3D" id="3.30.70.100">
    <property type="match status" value="2"/>
</dbReference>
<keyword evidence="10" id="KW-1003">Cell membrane</keyword>
<dbReference type="SUPFAM" id="SSF81665">
    <property type="entry name" value="Calcium ATPase, transmembrane domain M"/>
    <property type="match status" value="1"/>
</dbReference>
<comment type="subcellular location">
    <subcellularLocation>
        <location evidence="10">Cell membrane</location>
    </subcellularLocation>
    <subcellularLocation>
        <location evidence="1">Membrane</location>
    </subcellularLocation>
</comment>
<dbReference type="NCBIfam" id="TIGR01512">
    <property type="entry name" value="ATPase-IB2_Cd"/>
    <property type="match status" value="1"/>
</dbReference>
<evidence type="ECO:0000256" key="2">
    <source>
        <dbReference type="ARBA" id="ARBA00006024"/>
    </source>
</evidence>
<evidence type="ECO:0000256" key="5">
    <source>
        <dbReference type="ARBA" id="ARBA00022967"/>
    </source>
</evidence>
<sequence>MEKIKINLHLLLPEVPDERDACVARIIFIMEHHKGIDKAHLVPANDGQDAQLCFHYNPDEITLQQIQRFAQNAGAAITGKYGHLTVEVAYTRELEDKAIEDQLRKQAGVAGAVVSSTGNIRLEFDRKQTDSKQLLAAIRKQGLKVLKGEEKHHDHTHEHGADHDHEAEGGEDHDHGHDHGGGEPVWPAIVSFGMLVLGIAADNFWQPAFFTGIVRFAWYALAYLPVGFPVALRGVKLLLKGDLFTEFVLMTIATLGAFYIGEYPEGVAVMLFYTVGELFQDAAVNRAKRSIKALLDIRPDTAAVLVNGSFKEVPPAQVEIGSTIQVKAGEKVPLDGLMLSESSTFNTAALTGESKPATIRKGEAVLAGMINQQQVITLEVTKRFNDSSLARILTMVQEATTRKAKTEQFIRKFARIYTPIVVLLAVLIALLPYFFVENYRFNDWLYRALIFLVISCPCALVISIPLGYFGGIGAASSKGILFKGSNYLDLITKVNNVIMDKTGTLTKGVFKVQTVEHATSDKTEWLSLAATLEAQSTHPIAKAVVEYVGVNSADKATNIEEISGHGLKGNVNGKMVLAGNIKLLEQQGIKVPDAVRQVTDTMVAVAVDSNYTGYLSIADEIKEDSKEAIEQLHKLNIRTTMLSGDKQSVVDKVSGSLKIDNAYGNLLPEDKVKKVEDVKKVPGAVVAFVGDGINDAPVLALSDVGIAMGGLGSDAAIETADVVIQTDQPSRIVTAINIGKATRRVVWQNIVFAFGVKAIVLVLGAGGLATMWEAVFADVGVALLAIVNAVRIQRMFHAETQKGQRGIRFFLRDISFFKKNIRRKQK</sequence>
<dbReference type="PANTHER" id="PTHR48085:SF5">
    <property type="entry name" value="CADMIUM_ZINC-TRANSPORTING ATPASE HMA4-RELATED"/>
    <property type="match status" value="1"/>
</dbReference>
<keyword evidence="3 10" id="KW-0812">Transmembrane</keyword>
<dbReference type="GO" id="GO:0015086">
    <property type="term" value="F:cadmium ion transmembrane transporter activity"/>
    <property type="evidence" value="ECO:0007669"/>
    <property type="project" value="TreeGrafter"/>
</dbReference>
<dbReference type="Pfam" id="PF00702">
    <property type="entry name" value="Hydrolase"/>
    <property type="match status" value="1"/>
</dbReference>
<dbReference type="InterPro" id="IPR023214">
    <property type="entry name" value="HAD_sf"/>
</dbReference>
<evidence type="ECO:0000256" key="8">
    <source>
        <dbReference type="ARBA" id="ARBA00039097"/>
    </source>
</evidence>
<protein>
    <recommendedName>
        <fullName evidence="8">P-type Zn(2+) transporter</fullName>
        <ecNumber evidence="8">7.2.2.12</ecNumber>
    </recommendedName>
</protein>
<dbReference type="PRINTS" id="PR00119">
    <property type="entry name" value="CATATPASE"/>
</dbReference>
<feature type="transmembrane region" description="Helical" evidence="10">
    <location>
        <begin position="774"/>
        <end position="792"/>
    </location>
</feature>
<dbReference type="InterPro" id="IPR036412">
    <property type="entry name" value="HAD-like_sf"/>
</dbReference>
<dbReference type="SUPFAM" id="SSF81653">
    <property type="entry name" value="Calcium ATPase, transduction domain A"/>
    <property type="match status" value="1"/>
</dbReference>
<dbReference type="SFLD" id="SFLDG00002">
    <property type="entry name" value="C1.7:_P-type_atpase_like"/>
    <property type="match status" value="1"/>
</dbReference>
<feature type="transmembrane region" description="Helical" evidence="10">
    <location>
        <begin position="750"/>
        <end position="768"/>
    </location>
</feature>
<dbReference type="InterPro" id="IPR023299">
    <property type="entry name" value="ATPase_P-typ_cyto_dom_N"/>
</dbReference>
<reference evidence="14" key="1">
    <citation type="submission" date="2016-10" db="EMBL/GenBank/DDBJ databases">
        <authorList>
            <person name="Varghese N."/>
            <person name="Submissions S."/>
        </authorList>
    </citation>
    <scope>NUCLEOTIDE SEQUENCE [LARGE SCALE GENOMIC DNA]</scope>
    <source>
        <strain evidence="14">DSM 23920</strain>
    </source>
</reference>
<dbReference type="SFLD" id="SFLDS00003">
    <property type="entry name" value="Haloacid_Dehalogenase"/>
    <property type="match status" value="1"/>
</dbReference>
<evidence type="ECO:0000313" key="14">
    <source>
        <dbReference type="Proteomes" id="UP000199656"/>
    </source>
</evidence>
<feature type="transmembrane region" description="Helical" evidence="10">
    <location>
        <begin position="416"/>
        <end position="436"/>
    </location>
</feature>
<dbReference type="PROSITE" id="PS00154">
    <property type="entry name" value="ATPASE_E1_E2"/>
    <property type="match status" value="1"/>
</dbReference>
<dbReference type="InterPro" id="IPR027256">
    <property type="entry name" value="P-typ_ATPase_IB"/>
</dbReference>
<gene>
    <name evidence="13" type="ORF">SAMN05660909_04865</name>
</gene>
<dbReference type="InterPro" id="IPR051014">
    <property type="entry name" value="Cation_Transport_ATPase_IB"/>
</dbReference>
<dbReference type="Proteomes" id="UP000199656">
    <property type="component" value="Unassembled WGS sequence"/>
</dbReference>
<evidence type="ECO:0000256" key="6">
    <source>
        <dbReference type="ARBA" id="ARBA00022989"/>
    </source>
</evidence>
<feature type="transmembrane region" description="Helical" evidence="10">
    <location>
        <begin position="243"/>
        <end position="261"/>
    </location>
</feature>
<keyword evidence="10" id="KW-0067">ATP-binding</keyword>
<keyword evidence="10" id="KW-0547">Nucleotide-binding</keyword>
<keyword evidence="7 10" id="KW-0472">Membrane</keyword>
<keyword evidence="5" id="KW-1278">Translocase</keyword>
<accession>A0A1H4G3G2</accession>
<dbReference type="Gene3D" id="3.40.50.1000">
    <property type="entry name" value="HAD superfamily/HAD-like"/>
    <property type="match status" value="1"/>
</dbReference>
<keyword evidence="6 10" id="KW-1133">Transmembrane helix</keyword>
<dbReference type="GO" id="GO:0005524">
    <property type="term" value="F:ATP binding"/>
    <property type="evidence" value="ECO:0007669"/>
    <property type="project" value="UniProtKB-UniRule"/>
</dbReference>
<comment type="similarity">
    <text evidence="2 10">Belongs to the cation transport ATPase (P-type) (TC 3.A.3) family. Type IB subfamily.</text>
</comment>
<dbReference type="InterPro" id="IPR018303">
    <property type="entry name" value="ATPase_P-typ_P_site"/>
</dbReference>
<dbReference type="Pfam" id="PF00122">
    <property type="entry name" value="E1-E2_ATPase"/>
    <property type="match status" value="1"/>
</dbReference>
<comment type="catalytic activity">
    <reaction evidence="9">
        <text>Zn(2+)(in) + ATP + H2O = Zn(2+)(out) + ADP + phosphate + H(+)</text>
        <dbReference type="Rhea" id="RHEA:20621"/>
        <dbReference type="ChEBI" id="CHEBI:15377"/>
        <dbReference type="ChEBI" id="CHEBI:15378"/>
        <dbReference type="ChEBI" id="CHEBI:29105"/>
        <dbReference type="ChEBI" id="CHEBI:30616"/>
        <dbReference type="ChEBI" id="CHEBI:43474"/>
        <dbReference type="ChEBI" id="CHEBI:456216"/>
        <dbReference type="EC" id="7.2.2.12"/>
    </reaction>
</comment>
<dbReference type="NCBIfam" id="TIGR01525">
    <property type="entry name" value="ATPase-IB_hvy"/>
    <property type="match status" value="1"/>
</dbReference>
<evidence type="ECO:0000256" key="10">
    <source>
        <dbReference type="RuleBase" id="RU362081"/>
    </source>
</evidence>
<dbReference type="InterPro" id="IPR001757">
    <property type="entry name" value="P_typ_ATPase"/>
</dbReference>
<keyword evidence="14" id="KW-1185">Reference proteome</keyword>
<evidence type="ECO:0000256" key="4">
    <source>
        <dbReference type="ARBA" id="ARBA00022723"/>
    </source>
</evidence>
<dbReference type="Gene3D" id="2.70.150.10">
    <property type="entry name" value="Calcium-transporting ATPase, cytoplasmic transduction domain A"/>
    <property type="match status" value="1"/>
</dbReference>
<keyword evidence="4 10" id="KW-0479">Metal-binding</keyword>
<feature type="domain" description="P-type ATPase A" evidence="12">
    <location>
        <begin position="298"/>
        <end position="397"/>
    </location>
</feature>
<evidence type="ECO:0000256" key="11">
    <source>
        <dbReference type="SAM" id="MobiDB-lite"/>
    </source>
</evidence>
<dbReference type="InterPro" id="IPR044492">
    <property type="entry name" value="P_typ_ATPase_HD_dom"/>
</dbReference>
<evidence type="ECO:0000259" key="12">
    <source>
        <dbReference type="Pfam" id="PF00122"/>
    </source>
</evidence>
<dbReference type="GO" id="GO:0046872">
    <property type="term" value="F:metal ion binding"/>
    <property type="evidence" value="ECO:0007669"/>
    <property type="project" value="UniProtKB-KW"/>
</dbReference>
<name>A0A1H4G3G2_9BACT</name>
<feature type="transmembrane region" description="Helical" evidence="10">
    <location>
        <begin position="213"/>
        <end position="231"/>
    </location>
</feature>
<dbReference type="EMBL" id="FNRL01000031">
    <property type="protein sequence ID" value="SEB03468.1"/>
    <property type="molecule type" value="Genomic_DNA"/>
</dbReference>
<evidence type="ECO:0000313" key="13">
    <source>
        <dbReference type="EMBL" id="SEB03468.1"/>
    </source>
</evidence>
<dbReference type="InterPro" id="IPR023298">
    <property type="entry name" value="ATPase_P-typ_TM_dom_sf"/>
</dbReference>
<feature type="transmembrane region" description="Helical" evidence="10">
    <location>
        <begin position="185"/>
        <end position="201"/>
    </location>
</feature>
<evidence type="ECO:0000256" key="7">
    <source>
        <dbReference type="ARBA" id="ARBA00023136"/>
    </source>
</evidence>
<dbReference type="SUPFAM" id="SSF56784">
    <property type="entry name" value="HAD-like"/>
    <property type="match status" value="1"/>
</dbReference>
<dbReference type="InterPro" id="IPR008250">
    <property type="entry name" value="ATPase_P-typ_transduc_dom_A_sf"/>
</dbReference>
<dbReference type="PRINTS" id="PR00120">
    <property type="entry name" value="HATPASE"/>
</dbReference>
<dbReference type="PANTHER" id="PTHR48085">
    <property type="entry name" value="CADMIUM/ZINC-TRANSPORTING ATPASE HMA2-RELATED"/>
    <property type="match status" value="1"/>
</dbReference>
<evidence type="ECO:0000256" key="1">
    <source>
        <dbReference type="ARBA" id="ARBA00004370"/>
    </source>
</evidence>
<dbReference type="GO" id="GO:0016887">
    <property type="term" value="F:ATP hydrolysis activity"/>
    <property type="evidence" value="ECO:0007669"/>
    <property type="project" value="InterPro"/>
</dbReference>
<feature type="region of interest" description="Disordered" evidence="11">
    <location>
        <begin position="149"/>
        <end position="180"/>
    </location>
</feature>
<dbReference type="EC" id="7.2.2.12" evidence="8"/>
<dbReference type="NCBIfam" id="TIGR01494">
    <property type="entry name" value="ATPase_P-type"/>
    <property type="match status" value="1"/>
</dbReference>
<evidence type="ECO:0000256" key="9">
    <source>
        <dbReference type="ARBA" id="ARBA00047308"/>
    </source>
</evidence>
<feature type="transmembrane region" description="Helical" evidence="10">
    <location>
        <begin position="448"/>
        <end position="469"/>
    </location>
</feature>
<dbReference type="GO" id="GO:0005886">
    <property type="term" value="C:plasma membrane"/>
    <property type="evidence" value="ECO:0007669"/>
    <property type="project" value="UniProtKB-SubCell"/>
</dbReference>
<dbReference type="Gene3D" id="3.40.1110.10">
    <property type="entry name" value="Calcium-transporting ATPase, cytoplasmic domain N"/>
    <property type="match status" value="1"/>
</dbReference>